<evidence type="ECO:0000256" key="1">
    <source>
        <dbReference type="SAM" id="Phobius"/>
    </source>
</evidence>
<reference evidence="2 5" key="2">
    <citation type="submission" date="2022-05" db="EMBL/GenBank/DDBJ databases">
        <title>Genome Sequencing of Bee-Associated Microbes.</title>
        <authorList>
            <person name="Dunlap C."/>
        </authorList>
    </citation>
    <scope>NUCLEOTIDE SEQUENCE [LARGE SCALE GENOMIC DNA]</scope>
    <source>
        <strain evidence="2 5">NRRL B-14613</strain>
    </source>
</reference>
<reference evidence="3 4" key="1">
    <citation type="submission" date="2019-07" db="EMBL/GenBank/DDBJ databases">
        <title>Paenibacillus thiaminolyticus NRRL B-4156.</title>
        <authorList>
            <person name="Hehnly C."/>
            <person name="Zhang L."/>
        </authorList>
    </citation>
    <scope>NUCLEOTIDE SEQUENCE [LARGE SCALE GENOMIC DNA]</scope>
    <source>
        <strain evidence="3 4">NRRL B-4156</strain>
    </source>
</reference>
<dbReference type="AlphaFoldDB" id="A0AAP9DR99"/>
<dbReference type="EMBL" id="JAMDMM010000062">
    <property type="protein sequence ID" value="MCY9610724.1"/>
    <property type="molecule type" value="Genomic_DNA"/>
</dbReference>
<dbReference type="GeneID" id="76995099"/>
<feature type="transmembrane region" description="Helical" evidence="1">
    <location>
        <begin position="17"/>
        <end position="34"/>
    </location>
</feature>
<accession>A0AAP9DR99</accession>
<dbReference type="Proteomes" id="UP000315377">
    <property type="component" value="Chromosome"/>
</dbReference>
<dbReference type="RefSeq" id="WP_087441000.1">
    <property type="nucleotide sequence ID" value="NZ_CABMNB010000012.1"/>
</dbReference>
<name>A0AAP9DR99_PANTH</name>
<dbReference type="Proteomes" id="UP001209276">
    <property type="component" value="Unassembled WGS sequence"/>
</dbReference>
<keyword evidence="5" id="KW-1185">Reference proteome</keyword>
<keyword evidence="1" id="KW-1133">Transmembrane helix</keyword>
<evidence type="ECO:0000313" key="3">
    <source>
        <dbReference type="EMBL" id="QDM42719.1"/>
    </source>
</evidence>
<protein>
    <submittedName>
        <fullName evidence="3">Uncharacterized protein</fullName>
    </submittedName>
</protein>
<sequence>MIVWKGPGVLNSIDSRLPLAFLFIVSGIIIWYMGKTLNPKSGKVQVDADTGERYQTGVGKGKALE</sequence>
<evidence type="ECO:0000313" key="2">
    <source>
        <dbReference type="EMBL" id="MCY9610724.1"/>
    </source>
</evidence>
<keyword evidence="1" id="KW-0472">Membrane</keyword>
<proteinExistence type="predicted"/>
<gene>
    <name evidence="3" type="ORF">FLT43_03795</name>
    <name evidence="2" type="ORF">M5W83_26610</name>
</gene>
<evidence type="ECO:0000313" key="4">
    <source>
        <dbReference type="Proteomes" id="UP000315377"/>
    </source>
</evidence>
<evidence type="ECO:0000313" key="5">
    <source>
        <dbReference type="Proteomes" id="UP001209276"/>
    </source>
</evidence>
<keyword evidence="1" id="KW-0812">Transmembrane</keyword>
<organism evidence="3 4">
    <name type="scientific">Paenibacillus thiaminolyticus</name>
    <name type="common">Bacillus thiaminolyticus</name>
    <dbReference type="NCBI Taxonomy" id="49283"/>
    <lineage>
        <taxon>Bacteria</taxon>
        <taxon>Bacillati</taxon>
        <taxon>Bacillota</taxon>
        <taxon>Bacilli</taxon>
        <taxon>Bacillales</taxon>
        <taxon>Paenibacillaceae</taxon>
        <taxon>Paenibacillus</taxon>
    </lineage>
</organism>
<dbReference type="EMBL" id="CP041405">
    <property type="protein sequence ID" value="QDM42719.1"/>
    <property type="molecule type" value="Genomic_DNA"/>
</dbReference>